<name>A0A858RGS9_9BACT</name>
<dbReference type="EC" id="2.4.1.21" evidence="2"/>
<dbReference type="InterPro" id="IPR001296">
    <property type="entry name" value="Glyco_trans_1"/>
</dbReference>
<dbReference type="PANTHER" id="PTHR45825:SF11">
    <property type="entry name" value="ALPHA AMYLASE DOMAIN-CONTAINING PROTEIN"/>
    <property type="match status" value="1"/>
</dbReference>
<evidence type="ECO:0000313" key="8">
    <source>
        <dbReference type="Proteomes" id="UP000501812"/>
    </source>
</evidence>
<reference evidence="7 8" key="1">
    <citation type="submission" date="2020-04" db="EMBL/GenBank/DDBJ databases">
        <title>Luteolibacter sp. G-1-1-1 isolated from soil.</title>
        <authorList>
            <person name="Dahal R.H."/>
        </authorList>
    </citation>
    <scope>NUCLEOTIDE SEQUENCE [LARGE SCALE GENOMIC DNA]</scope>
    <source>
        <strain evidence="7 8">G-1-1-1</strain>
    </source>
</reference>
<dbReference type="SUPFAM" id="SSF53756">
    <property type="entry name" value="UDP-Glycosyltransferase/glycogen phosphorylase"/>
    <property type="match status" value="1"/>
</dbReference>
<dbReference type="RefSeq" id="WP_169453804.1">
    <property type="nucleotide sequence ID" value="NZ_CP051774.1"/>
</dbReference>
<evidence type="ECO:0000256" key="2">
    <source>
        <dbReference type="ARBA" id="ARBA00012588"/>
    </source>
</evidence>
<feature type="domain" description="Starch synthase catalytic" evidence="6">
    <location>
        <begin position="33"/>
        <end position="232"/>
    </location>
</feature>
<dbReference type="AlphaFoldDB" id="A0A858RGS9"/>
<dbReference type="Pfam" id="PF08323">
    <property type="entry name" value="Glyco_transf_5"/>
    <property type="match status" value="1"/>
</dbReference>
<dbReference type="Pfam" id="PF00534">
    <property type="entry name" value="Glycos_transf_1"/>
    <property type="match status" value="1"/>
</dbReference>
<protein>
    <recommendedName>
        <fullName evidence="2">starch synthase</fullName>
        <ecNumber evidence="2">2.4.1.21</ecNumber>
    </recommendedName>
</protein>
<comment type="catalytic activity">
    <reaction evidence="1">
        <text>[(1-&gt;4)-alpha-D-glucosyl](n) + ADP-alpha-D-glucose = [(1-&gt;4)-alpha-D-glucosyl](n+1) + ADP + H(+)</text>
        <dbReference type="Rhea" id="RHEA:18189"/>
        <dbReference type="Rhea" id="RHEA-COMP:9584"/>
        <dbReference type="Rhea" id="RHEA-COMP:9587"/>
        <dbReference type="ChEBI" id="CHEBI:15378"/>
        <dbReference type="ChEBI" id="CHEBI:15444"/>
        <dbReference type="ChEBI" id="CHEBI:57498"/>
        <dbReference type="ChEBI" id="CHEBI:456216"/>
        <dbReference type="EC" id="2.4.1.21"/>
    </reaction>
</comment>
<keyword evidence="8" id="KW-1185">Reference proteome</keyword>
<keyword evidence="3" id="KW-0328">Glycosyltransferase</keyword>
<proteinExistence type="predicted"/>
<evidence type="ECO:0000313" key="7">
    <source>
        <dbReference type="EMBL" id="QJE95490.1"/>
    </source>
</evidence>
<dbReference type="GO" id="GO:0009011">
    <property type="term" value="F:alpha-1,4-glucan glucosyltransferase (ADP-glucose donor) activity"/>
    <property type="evidence" value="ECO:0007669"/>
    <property type="project" value="UniProtKB-EC"/>
</dbReference>
<gene>
    <name evidence="7" type="ORF">HHL09_06740</name>
</gene>
<evidence type="ECO:0000256" key="1">
    <source>
        <dbReference type="ARBA" id="ARBA00001478"/>
    </source>
</evidence>
<feature type="domain" description="Glycosyl transferase family 1" evidence="5">
    <location>
        <begin position="306"/>
        <end position="451"/>
    </location>
</feature>
<dbReference type="CDD" id="cd03791">
    <property type="entry name" value="GT5_Glycogen_synthase_DULL1-like"/>
    <property type="match status" value="1"/>
</dbReference>
<keyword evidence="4" id="KW-0808">Transferase</keyword>
<evidence type="ECO:0000259" key="6">
    <source>
        <dbReference type="Pfam" id="PF08323"/>
    </source>
</evidence>
<evidence type="ECO:0000259" key="5">
    <source>
        <dbReference type="Pfam" id="PF00534"/>
    </source>
</evidence>
<dbReference type="Proteomes" id="UP000501812">
    <property type="component" value="Chromosome"/>
</dbReference>
<evidence type="ECO:0000256" key="4">
    <source>
        <dbReference type="ARBA" id="ARBA00022679"/>
    </source>
</evidence>
<dbReference type="EMBL" id="CP051774">
    <property type="protein sequence ID" value="QJE95490.1"/>
    <property type="molecule type" value="Genomic_DNA"/>
</dbReference>
<dbReference type="InterPro" id="IPR013534">
    <property type="entry name" value="Starch_synth_cat_dom"/>
</dbReference>
<accession>A0A858RGS9</accession>
<sequence>MSENPPRRPRILVVTPEITYLPEGMGNLAQRMCAKAGGLADVSASLVKALYDQGADVHVALPNYRRMFHLDVASVFDNEFQKVSRSLPEQRIHLAQDRVFYHRSSVYGAENHLIALAFQREVINHTIPQVRPDLIHCNDWMTGLIPAVAKRHGIPSLFTVHNIHSEHLTLAQIEDRGIDAADFWQHLYFRRSPWNYEESRSTNHVDLLSSGIFAADHVNTVSPTFLEEIVRGDHAFIPDAIRNELRGKKHSNCASGILNAPDPVFDPATDPYLTTHYGPDDLEKGKRANKLELQERLGLAGDPDIPIFFWPSRLDPVQKGCQLLTEILHELVTQNHMQIVVVASGVFQKHFNNIVKIHGLYDRVAVRDFDEKLSHLGYAASDFIFMPSSFEPCGLPQMIAPKYGSLTIAHDTGGLHDTVEHLKQEEGTGNGFLFEYFNADGLRWAVGEALNFFHQPQAERTAQLARVMREATARFNHEATAADYIRRYEEMLQTTVTA</sequence>
<dbReference type="Gene3D" id="3.40.50.2000">
    <property type="entry name" value="Glycogen Phosphorylase B"/>
    <property type="match status" value="2"/>
</dbReference>
<organism evidence="7 8">
    <name type="scientific">Luteolibacter luteus</name>
    <dbReference type="NCBI Taxonomy" id="2728835"/>
    <lineage>
        <taxon>Bacteria</taxon>
        <taxon>Pseudomonadati</taxon>
        <taxon>Verrucomicrobiota</taxon>
        <taxon>Verrucomicrobiia</taxon>
        <taxon>Verrucomicrobiales</taxon>
        <taxon>Verrucomicrobiaceae</taxon>
        <taxon>Luteolibacter</taxon>
    </lineage>
</organism>
<dbReference type="KEGG" id="luo:HHL09_06740"/>
<dbReference type="PANTHER" id="PTHR45825">
    <property type="entry name" value="GRANULE-BOUND STARCH SYNTHASE 1, CHLOROPLASTIC/AMYLOPLASTIC"/>
    <property type="match status" value="1"/>
</dbReference>
<evidence type="ECO:0000256" key="3">
    <source>
        <dbReference type="ARBA" id="ARBA00022676"/>
    </source>
</evidence>